<name>A0A9W6YZ16_AMBMO</name>
<feature type="region of interest" description="Disordered" evidence="1">
    <location>
        <begin position="84"/>
        <end position="132"/>
    </location>
</feature>
<dbReference type="GO" id="GO:0005737">
    <property type="term" value="C:cytoplasm"/>
    <property type="evidence" value="ECO:0007669"/>
    <property type="project" value="TreeGrafter"/>
</dbReference>
<gene>
    <name evidence="2" type="ORF">Amon01_000692000</name>
</gene>
<dbReference type="EMBL" id="BSXU01004715">
    <property type="protein sequence ID" value="GMG46911.1"/>
    <property type="molecule type" value="Genomic_DNA"/>
</dbReference>
<reference evidence="2" key="1">
    <citation type="submission" date="2023-04" db="EMBL/GenBank/DDBJ databases">
        <title>Ambrosiozyma monospora NBRC 1965.</title>
        <authorList>
            <person name="Ichikawa N."/>
            <person name="Sato H."/>
            <person name="Tonouchi N."/>
        </authorList>
    </citation>
    <scope>NUCLEOTIDE SEQUENCE</scope>
    <source>
        <strain evidence="2">NBRC 1965</strain>
    </source>
</reference>
<dbReference type="Proteomes" id="UP001165063">
    <property type="component" value="Unassembled WGS sequence"/>
</dbReference>
<accession>A0A9W6YZ16</accession>
<evidence type="ECO:0000256" key="1">
    <source>
        <dbReference type="SAM" id="MobiDB-lite"/>
    </source>
</evidence>
<dbReference type="InterPro" id="IPR013226">
    <property type="entry name" value="Pal1"/>
</dbReference>
<evidence type="ECO:0000313" key="2">
    <source>
        <dbReference type="EMBL" id="GMG46911.1"/>
    </source>
</evidence>
<feature type="compositionally biased region" description="Basic residues" evidence="1">
    <location>
        <begin position="212"/>
        <end position="222"/>
    </location>
</feature>
<organism evidence="2 3">
    <name type="scientific">Ambrosiozyma monospora</name>
    <name type="common">Yeast</name>
    <name type="synonym">Endomycopsis monosporus</name>
    <dbReference type="NCBI Taxonomy" id="43982"/>
    <lineage>
        <taxon>Eukaryota</taxon>
        <taxon>Fungi</taxon>
        <taxon>Dikarya</taxon>
        <taxon>Ascomycota</taxon>
        <taxon>Saccharomycotina</taxon>
        <taxon>Pichiomycetes</taxon>
        <taxon>Pichiales</taxon>
        <taxon>Pichiaceae</taxon>
        <taxon>Ambrosiozyma</taxon>
    </lineage>
</organism>
<comment type="caution">
    <text evidence="2">The sequence shown here is derived from an EMBL/GenBank/DDBJ whole genome shotgun (WGS) entry which is preliminary data.</text>
</comment>
<feature type="compositionally biased region" description="Polar residues" evidence="1">
    <location>
        <begin position="86"/>
        <end position="115"/>
    </location>
</feature>
<protein>
    <submittedName>
        <fullName evidence="2">Unnamed protein product</fullName>
    </submittedName>
</protein>
<dbReference type="PANTHER" id="PTHR28307:SF2">
    <property type="entry name" value="PROTEIN PAL1"/>
    <property type="match status" value="1"/>
</dbReference>
<dbReference type="OrthoDB" id="5352132at2759"/>
<dbReference type="AlphaFoldDB" id="A0A9W6YZ16"/>
<proteinExistence type="predicted"/>
<evidence type="ECO:0000313" key="3">
    <source>
        <dbReference type="Proteomes" id="UP001165063"/>
    </source>
</evidence>
<sequence>MEKPKNLDIIDKLDVTGFFSGGGFHHDGPFDACTPHRNKNSRAAPVMAFPADGPNNSIKGVAPMNNKEQQFDMVFGISEDDPLYTTKVQHSGSPPSNGNSRVASPRQHNNTSLARSGSIGAPRFTNGKSPYSNGVVVKRASVSTSTLLDQELRARPNVVSFDVNVKAAPVHGDTTLGLGSSTFLDGAPAYGTATNKLNSELSRKKSNSGLLKRVKSLKVSRK</sequence>
<keyword evidence="3" id="KW-1185">Reference proteome</keyword>
<dbReference type="Pfam" id="PF08316">
    <property type="entry name" value="Pal1"/>
    <property type="match status" value="1"/>
</dbReference>
<feature type="region of interest" description="Disordered" evidence="1">
    <location>
        <begin position="201"/>
        <end position="222"/>
    </location>
</feature>
<dbReference type="PANTHER" id="PTHR28307">
    <property type="entry name" value="PROTEIN PAL1"/>
    <property type="match status" value="1"/>
</dbReference>